<keyword evidence="1" id="KW-0472">Membrane</keyword>
<dbReference type="EMBL" id="PFAP01000017">
    <property type="protein sequence ID" value="PIR94157.1"/>
    <property type="molecule type" value="Genomic_DNA"/>
</dbReference>
<comment type="caution">
    <text evidence="2">The sequence shown here is derived from an EMBL/GenBank/DDBJ whole genome shotgun (WGS) entry which is preliminary data.</text>
</comment>
<feature type="transmembrane region" description="Helical" evidence="1">
    <location>
        <begin position="87"/>
        <end position="106"/>
    </location>
</feature>
<evidence type="ECO:0000256" key="1">
    <source>
        <dbReference type="SAM" id="Phobius"/>
    </source>
</evidence>
<name>A0A2H0V4Y1_9BACT</name>
<protein>
    <submittedName>
        <fullName evidence="2">Uncharacterized protein</fullName>
    </submittedName>
</protein>
<keyword evidence="1" id="KW-0812">Transmembrane</keyword>
<evidence type="ECO:0000313" key="2">
    <source>
        <dbReference type="EMBL" id="PIR94157.1"/>
    </source>
</evidence>
<sequence length="115" mass="13330">MLEPLHTEPARLGFLLWIIINVGILGFAIPRVKSWALISMIASTIFFSYLLYYQIWITFLWSTLLVSALTVVSPLEKPMYKQKKTGYQIVLSFLFACSIHIGIFRLEVWLNTLNF</sequence>
<reference evidence="3" key="1">
    <citation type="submission" date="2017-09" db="EMBL/GenBank/DDBJ databases">
        <title>Depth-based differentiation of microbial function through sediment-hosted aquifers and enrichment of novel symbionts in the deep terrestrial subsurface.</title>
        <authorList>
            <person name="Probst A.J."/>
            <person name="Ladd B."/>
            <person name="Jarett J.K."/>
            <person name="Geller-Mcgrath D.E."/>
            <person name="Sieber C.M.K."/>
            <person name="Emerson J.B."/>
            <person name="Anantharaman K."/>
            <person name="Thomas B.C."/>
            <person name="Malmstrom R."/>
            <person name="Stieglmeier M."/>
            <person name="Klingl A."/>
            <person name="Woyke T."/>
            <person name="Ryan C.M."/>
            <person name="Banfield J.F."/>
        </authorList>
    </citation>
    <scope>NUCLEOTIDE SEQUENCE [LARGE SCALE GENOMIC DNA]</scope>
</reference>
<accession>A0A2H0V4Y1</accession>
<proteinExistence type="predicted"/>
<keyword evidence="1" id="KW-1133">Transmembrane helix</keyword>
<dbReference type="Proteomes" id="UP000229901">
    <property type="component" value="Unassembled WGS sequence"/>
</dbReference>
<feature type="transmembrane region" description="Helical" evidence="1">
    <location>
        <begin position="12"/>
        <end position="28"/>
    </location>
</feature>
<dbReference type="AlphaFoldDB" id="A0A2H0V4Y1"/>
<gene>
    <name evidence="2" type="ORF">COT97_02940</name>
</gene>
<organism evidence="2 3">
    <name type="scientific">Candidatus Falkowbacteria bacterium CG10_big_fil_rev_8_21_14_0_10_39_11</name>
    <dbReference type="NCBI Taxonomy" id="1974565"/>
    <lineage>
        <taxon>Bacteria</taxon>
        <taxon>Candidatus Falkowiibacteriota</taxon>
    </lineage>
</organism>
<evidence type="ECO:0000313" key="3">
    <source>
        <dbReference type="Proteomes" id="UP000229901"/>
    </source>
</evidence>
<feature type="transmembrane region" description="Helical" evidence="1">
    <location>
        <begin position="58"/>
        <end position="75"/>
    </location>
</feature>